<sequence>AGNQTATVPGKPTSTSTPEAGVVILYELDFGAGEGGGRTGQWQVFQRGGPNSTFDACKTSHSRCALRITGPKVVSPWPPSFEVTSPIHGRNDCRYYGKADGPGMFSCEGIAQFDCVKDPSFEPGSLSSVDCVDSSLFPRVNCWIPRL</sequence>
<dbReference type="EMBL" id="WIGO01000143">
    <property type="protein sequence ID" value="KAF6827099.1"/>
    <property type="molecule type" value="Genomic_DNA"/>
</dbReference>
<gene>
    <name evidence="1" type="ORF">CPLU01_09265</name>
</gene>
<evidence type="ECO:0000313" key="1">
    <source>
        <dbReference type="EMBL" id="KAF6827099.1"/>
    </source>
</evidence>
<accession>A0A8H6K8Z0</accession>
<reference evidence="1" key="1">
    <citation type="journal article" date="2020" name="Phytopathology">
        <title>Genome Sequence Resources of Colletotrichum truncatum, C. plurivorum, C. musicola, and C. sojae: Four Species Pathogenic to Soybean (Glycine max).</title>
        <authorList>
            <person name="Rogerio F."/>
            <person name="Boufleur T.R."/>
            <person name="Ciampi-Guillardi M."/>
            <person name="Sukno S.A."/>
            <person name="Thon M.R."/>
            <person name="Massola Junior N.S."/>
            <person name="Baroncelli R."/>
        </authorList>
    </citation>
    <scope>NUCLEOTIDE SEQUENCE</scope>
    <source>
        <strain evidence="1">LFN00145</strain>
    </source>
</reference>
<organism evidence="1 2">
    <name type="scientific">Colletotrichum plurivorum</name>
    <dbReference type="NCBI Taxonomy" id="2175906"/>
    <lineage>
        <taxon>Eukaryota</taxon>
        <taxon>Fungi</taxon>
        <taxon>Dikarya</taxon>
        <taxon>Ascomycota</taxon>
        <taxon>Pezizomycotina</taxon>
        <taxon>Sordariomycetes</taxon>
        <taxon>Hypocreomycetidae</taxon>
        <taxon>Glomerellales</taxon>
        <taxon>Glomerellaceae</taxon>
        <taxon>Colletotrichum</taxon>
        <taxon>Colletotrichum orchidearum species complex</taxon>
    </lineage>
</organism>
<keyword evidence="2" id="KW-1185">Reference proteome</keyword>
<dbReference type="AlphaFoldDB" id="A0A8H6K8Z0"/>
<feature type="non-terminal residue" evidence="1">
    <location>
        <position position="1"/>
    </location>
</feature>
<name>A0A8H6K8Z0_9PEZI</name>
<evidence type="ECO:0000313" key="2">
    <source>
        <dbReference type="Proteomes" id="UP000654918"/>
    </source>
</evidence>
<comment type="caution">
    <text evidence="1">The sequence shown here is derived from an EMBL/GenBank/DDBJ whole genome shotgun (WGS) entry which is preliminary data.</text>
</comment>
<proteinExistence type="predicted"/>
<dbReference type="Proteomes" id="UP000654918">
    <property type="component" value="Unassembled WGS sequence"/>
</dbReference>
<protein>
    <submittedName>
        <fullName evidence="1">Uncharacterized protein</fullName>
    </submittedName>
</protein>